<protein>
    <submittedName>
        <fullName evidence="1">Uncharacterized protein</fullName>
    </submittedName>
</protein>
<dbReference type="AlphaFoldDB" id="A0A1R3XGH3"/>
<name>A0A1R3XGH3_9RHOB</name>
<keyword evidence="2" id="KW-1185">Reference proteome</keyword>
<dbReference type="EMBL" id="FTPR01000003">
    <property type="protein sequence ID" value="SIT90468.1"/>
    <property type="molecule type" value="Genomic_DNA"/>
</dbReference>
<evidence type="ECO:0000313" key="2">
    <source>
        <dbReference type="Proteomes" id="UP000186997"/>
    </source>
</evidence>
<evidence type="ECO:0000313" key="1">
    <source>
        <dbReference type="EMBL" id="SIT90468.1"/>
    </source>
</evidence>
<accession>A0A1R3XGH3</accession>
<reference evidence="2" key="1">
    <citation type="submission" date="2017-01" db="EMBL/GenBank/DDBJ databases">
        <authorList>
            <person name="Varghese N."/>
            <person name="Submissions S."/>
        </authorList>
    </citation>
    <scope>NUCLEOTIDE SEQUENCE [LARGE SCALE GENOMIC DNA]</scope>
    <source>
        <strain evidence="2">DSM 29591</strain>
    </source>
</reference>
<proteinExistence type="predicted"/>
<gene>
    <name evidence="1" type="ORF">SAMN05421665_3120</name>
</gene>
<organism evidence="1 2">
    <name type="scientific">Yoonia rosea</name>
    <dbReference type="NCBI Taxonomy" id="287098"/>
    <lineage>
        <taxon>Bacteria</taxon>
        <taxon>Pseudomonadati</taxon>
        <taxon>Pseudomonadota</taxon>
        <taxon>Alphaproteobacteria</taxon>
        <taxon>Rhodobacterales</taxon>
        <taxon>Paracoccaceae</taxon>
        <taxon>Yoonia</taxon>
    </lineage>
</organism>
<dbReference type="Proteomes" id="UP000186997">
    <property type="component" value="Unassembled WGS sequence"/>
</dbReference>
<sequence length="47" mass="4755">MVGNTKAFAKGLISAAISLERTFDTAGLTAAMSRKPAIAASRAQSAT</sequence>